<dbReference type="PATRIC" id="fig|1094508.3.peg.261"/>
<dbReference type="Proteomes" id="UP000006178">
    <property type="component" value="Chromosome"/>
</dbReference>
<dbReference type="GO" id="GO:0008270">
    <property type="term" value="F:zinc ion binding"/>
    <property type="evidence" value="ECO:0007669"/>
    <property type="project" value="InterPro"/>
</dbReference>
<evidence type="ECO:0000256" key="1">
    <source>
        <dbReference type="PIRSR" id="PIRSR001359-1"/>
    </source>
</evidence>
<feature type="binding site" evidence="3">
    <location>
        <position position="78"/>
    </location>
    <ligand>
        <name>Zn(2+)</name>
        <dbReference type="ChEBI" id="CHEBI:29105"/>
        <label>1</label>
        <note>catalytic</note>
    </ligand>
</feature>
<name>I3VS01_THESW</name>
<comment type="cofactor">
    <cofactor evidence="3">
        <name>Zn(2+)</name>
        <dbReference type="ChEBI" id="CHEBI:29105"/>
    </cofactor>
    <text evidence="3">Binds 2 Zn(2+) ions per subunit. One is catalytic and the other provides a structural contribution.</text>
</comment>
<dbReference type="AlphaFoldDB" id="I3VS01"/>
<dbReference type="PANTHER" id="PTHR30304">
    <property type="entry name" value="D-TAGATOSE-1,6-BISPHOSPHATE ALDOLASE"/>
    <property type="match status" value="1"/>
</dbReference>
<dbReference type="eggNOG" id="COG0191">
    <property type="taxonomic scope" value="Bacteria"/>
</dbReference>
<protein>
    <submittedName>
        <fullName evidence="4">Ketose-bisphosphate aldolase</fullName>
    </submittedName>
</protein>
<dbReference type="RefSeq" id="WP_014757218.1">
    <property type="nucleotide sequence ID" value="NC_017992.1"/>
</dbReference>
<evidence type="ECO:0000256" key="3">
    <source>
        <dbReference type="PIRSR" id="PIRSR001359-3"/>
    </source>
</evidence>
<feature type="binding site" evidence="2">
    <location>
        <begin position="223"/>
        <end position="226"/>
    </location>
    <ligand>
        <name>dihydroxyacetone phosphate</name>
        <dbReference type="ChEBI" id="CHEBI:57642"/>
    </ligand>
</feature>
<dbReference type="NCBIfam" id="TIGR00167">
    <property type="entry name" value="cbbA"/>
    <property type="match status" value="1"/>
</dbReference>
<feature type="binding site" evidence="2">
    <location>
        <position position="174"/>
    </location>
    <ligand>
        <name>dihydroxyacetone phosphate</name>
        <dbReference type="ChEBI" id="CHEBI:57642"/>
    </ligand>
</feature>
<organism evidence="4 5">
    <name type="scientific">Thermoanaerobacterium saccharolyticum (strain DSM 8691 / JW/SL-YS485)</name>
    <dbReference type="NCBI Taxonomy" id="1094508"/>
    <lineage>
        <taxon>Bacteria</taxon>
        <taxon>Bacillati</taxon>
        <taxon>Bacillota</taxon>
        <taxon>Clostridia</taxon>
        <taxon>Thermoanaerobacterales</taxon>
        <taxon>Thermoanaerobacteraceae</taxon>
        <taxon>Thermoanaerobacterium</taxon>
    </lineage>
</organism>
<dbReference type="Pfam" id="PF01116">
    <property type="entry name" value="F_bP_aldolase"/>
    <property type="match status" value="1"/>
</dbReference>
<dbReference type="BioCyc" id="TSAC1094508:GLMA-262-MONOMER"/>
<evidence type="ECO:0000313" key="4">
    <source>
        <dbReference type="EMBL" id="AFK85296.1"/>
    </source>
</evidence>
<dbReference type="STRING" id="1094508.Tsac_0260"/>
<accession>I3VS01</accession>
<evidence type="ECO:0000256" key="2">
    <source>
        <dbReference type="PIRSR" id="PIRSR001359-2"/>
    </source>
</evidence>
<feature type="binding site" evidence="3">
    <location>
        <position position="99"/>
    </location>
    <ligand>
        <name>Zn(2+)</name>
        <dbReference type="ChEBI" id="CHEBI:29105"/>
        <label>2</label>
    </ligand>
</feature>
<gene>
    <name evidence="4" type="ordered locus">Tsac_0260</name>
</gene>
<dbReference type="PANTHER" id="PTHR30304:SF0">
    <property type="entry name" value="D-TAGATOSE-1,6-BISPHOSPHATE ALDOLASE SUBUNIT GATY-RELATED"/>
    <property type="match status" value="1"/>
</dbReference>
<dbReference type="SUPFAM" id="SSF51569">
    <property type="entry name" value="Aldolase"/>
    <property type="match status" value="1"/>
</dbReference>
<evidence type="ECO:0000313" key="5">
    <source>
        <dbReference type="Proteomes" id="UP000006178"/>
    </source>
</evidence>
<dbReference type="Gene3D" id="3.20.20.70">
    <property type="entry name" value="Aldolase class I"/>
    <property type="match status" value="1"/>
</dbReference>
<sequence>MNDILVKARNNKYAIGGFNFNFYDDALGIISAAYELKSPIILMASEGCVKFLGVKHIVNFVNQLKDEYNIPIILHLDHGKDIEIIKNCIDNKFDSIMYDGSLLNFEENIKNTKFIADLCHDKGMTIEGELGRISGAEENIENSEDVFTDPDSVAEFTERSDVDSLAVAIGNAHGLYKGRPRLDFERLSKINKISKVPLVLHGGTGIPYEDIQKAIQLGISKVNVGTEIKIAYIKSIKKHLETINDNDIRHLVSMVQNDIKELVKQYLDIFGTANKYSQLQSM</sequence>
<keyword evidence="5" id="KW-1185">Reference proteome</keyword>
<dbReference type="InterPro" id="IPR050246">
    <property type="entry name" value="Class_II_FBP_aldolase"/>
</dbReference>
<dbReference type="EMBL" id="CP003184">
    <property type="protein sequence ID" value="AFK85296.1"/>
    <property type="molecule type" value="Genomic_DNA"/>
</dbReference>
<keyword evidence="3" id="KW-0862">Zinc</keyword>
<dbReference type="GO" id="GO:0005975">
    <property type="term" value="P:carbohydrate metabolic process"/>
    <property type="evidence" value="ECO:0007669"/>
    <property type="project" value="InterPro"/>
</dbReference>
<reference evidence="4 5" key="1">
    <citation type="journal article" date="2014" name="Appl. Environ. Microbiol.">
        <title>Profile of Secreted Hydrolases, Associated Proteins, and SlpA in Thermoanaerobacterium saccharolyticum during the Degradation of Hemicellulose.</title>
        <authorList>
            <person name="Currie D.H."/>
            <person name="Guss A.M."/>
            <person name="Herring C.D."/>
            <person name="Giannone R.J."/>
            <person name="Johnson C.M."/>
            <person name="Lankford P.K."/>
            <person name="Brown S.D."/>
            <person name="Hettich R.L."/>
            <person name="Lynd L.R."/>
        </authorList>
    </citation>
    <scope>NUCLEOTIDE SEQUENCE [LARGE SCALE GENOMIC DNA]</scope>
    <source>
        <strain evidence="5">DSM 8691 / JW/SL-YS485</strain>
    </source>
</reference>
<keyword evidence="3" id="KW-0479">Metal-binding</keyword>
<feature type="binding site" evidence="2">
    <location>
        <begin position="202"/>
        <end position="204"/>
    </location>
    <ligand>
        <name>dihydroxyacetone phosphate</name>
        <dbReference type="ChEBI" id="CHEBI:57642"/>
    </ligand>
</feature>
<dbReference type="GO" id="GO:0016832">
    <property type="term" value="F:aldehyde-lyase activity"/>
    <property type="evidence" value="ECO:0007669"/>
    <property type="project" value="InterPro"/>
</dbReference>
<feature type="binding site" evidence="3">
    <location>
        <position position="173"/>
    </location>
    <ligand>
        <name>Zn(2+)</name>
        <dbReference type="ChEBI" id="CHEBI:29105"/>
        <label>1</label>
        <note>catalytic</note>
    </ligand>
</feature>
<feature type="active site" description="Proton donor" evidence="1">
    <location>
        <position position="77"/>
    </location>
</feature>
<dbReference type="InterPro" id="IPR000771">
    <property type="entry name" value="FBA_II"/>
</dbReference>
<dbReference type="CDD" id="cd00947">
    <property type="entry name" value="TBP_aldolase_IIB"/>
    <property type="match status" value="1"/>
</dbReference>
<feature type="binding site" evidence="3">
    <location>
        <position position="129"/>
    </location>
    <ligand>
        <name>Zn(2+)</name>
        <dbReference type="ChEBI" id="CHEBI:29105"/>
        <label>2</label>
    </ligand>
</feature>
<dbReference type="PROSITE" id="PS00602">
    <property type="entry name" value="ALDOLASE_CLASS_II_1"/>
    <property type="match status" value="1"/>
</dbReference>
<dbReference type="InterPro" id="IPR013785">
    <property type="entry name" value="Aldolase_TIM"/>
</dbReference>
<feature type="binding site" evidence="3">
    <location>
        <position position="201"/>
    </location>
    <ligand>
        <name>Zn(2+)</name>
        <dbReference type="ChEBI" id="CHEBI:29105"/>
        <label>1</label>
        <note>catalytic</note>
    </ligand>
</feature>
<proteinExistence type="predicted"/>
<dbReference type="PIRSF" id="PIRSF001359">
    <property type="entry name" value="F_bP_aldolase_II"/>
    <property type="match status" value="1"/>
</dbReference>
<dbReference type="KEGG" id="tsh:Tsac_0260"/>